<protein>
    <submittedName>
        <fullName evidence="1">Uncharacterized protein</fullName>
    </submittedName>
</protein>
<dbReference type="RefSeq" id="WP_377048366.1">
    <property type="nucleotide sequence ID" value="NZ_JBHLVZ010000002.1"/>
</dbReference>
<sequence>MATNALPSTKDLLLAQASRDALQAARDEKVDQMFAEIREYFAGRMTPPVPVPTGDTFPTIAA</sequence>
<evidence type="ECO:0000313" key="1">
    <source>
        <dbReference type="EMBL" id="MFC0384322.1"/>
    </source>
</evidence>
<name>A0ABV6ILV1_9PROT</name>
<accession>A0ABV6ILV1</accession>
<proteinExistence type="predicted"/>
<comment type="caution">
    <text evidence="1">The sequence shown here is derived from an EMBL/GenBank/DDBJ whole genome shotgun (WGS) entry which is preliminary data.</text>
</comment>
<dbReference type="EMBL" id="JBHLVZ010000002">
    <property type="protein sequence ID" value="MFC0384322.1"/>
    <property type="molecule type" value="Genomic_DNA"/>
</dbReference>
<organism evidence="1 2">
    <name type="scientific">Muricoccus vinaceus</name>
    <dbReference type="NCBI Taxonomy" id="424704"/>
    <lineage>
        <taxon>Bacteria</taxon>
        <taxon>Pseudomonadati</taxon>
        <taxon>Pseudomonadota</taxon>
        <taxon>Alphaproteobacteria</taxon>
        <taxon>Acetobacterales</taxon>
        <taxon>Roseomonadaceae</taxon>
        <taxon>Muricoccus</taxon>
    </lineage>
</organism>
<reference evidence="1 2" key="1">
    <citation type="submission" date="2024-09" db="EMBL/GenBank/DDBJ databases">
        <authorList>
            <person name="Sun Q."/>
            <person name="Mori K."/>
        </authorList>
    </citation>
    <scope>NUCLEOTIDE SEQUENCE [LARGE SCALE GENOMIC DNA]</scope>
    <source>
        <strain evidence="1 2">CCM 7468</strain>
    </source>
</reference>
<dbReference type="Proteomes" id="UP001589789">
    <property type="component" value="Unassembled WGS sequence"/>
</dbReference>
<evidence type="ECO:0000313" key="2">
    <source>
        <dbReference type="Proteomes" id="UP001589789"/>
    </source>
</evidence>
<keyword evidence="2" id="KW-1185">Reference proteome</keyword>
<gene>
    <name evidence="1" type="ORF">ACFFIC_02010</name>
</gene>